<sequence length="178" mass="20032">MFLPLSRRRSRPAEENRLFRAPPRPAFPGPARPLFPVPPAAPPPRPSRHRPPAGLIQERDPRQGNKWSTVILQSRKKIEIKSPTLSVKTKVGQGRGEARRRGHHSDTAELPLAEGPAWRAGIMGLCPVKEGTIIRGDTCHEEQREETKGRAKMRDQRMERQQASHDCWTGTGIILHGF</sequence>
<evidence type="ECO:0000256" key="1">
    <source>
        <dbReference type="SAM" id="MobiDB-lite"/>
    </source>
</evidence>
<feature type="region of interest" description="Disordered" evidence="1">
    <location>
        <begin position="1"/>
        <end position="65"/>
    </location>
</feature>
<dbReference type="AlphaFoldDB" id="A0ABC9XEP0"/>
<keyword evidence="3" id="KW-1185">Reference proteome</keyword>
<evidence type="ECO:0000313" key="2">
    <source>
        <dbReference type="EMBL" id="GAB0196145.1"/>
    </source>
</evidence>
<feature type="compositionally biased region" description="Pro residues" evidence="1">
    <location>
        <begin position="22"/>
        <end position="45"/>
    </location>
</feature>
<reference evidence="2 3" key="1">
    <citation type="submission" date="2024-06" db="EMBL/GenBank/DDBJ databases">
        <title>The draft genome of Grus japonensis, version 3.</title>
        <authorList>
            <person name="Nabeshima K."/>
            <person name="Suzuki S."/>
            <person name="Onuma M."/>
        </authorList>
    </citation>
    <scope>NUCLEOTIDE SEQUENCE [LARGE SCALE GENOMIC DNA]</scope>
    <source>
        <strain evidence="2 3">451A</strain>
    </source>
</reference>
<accession>A0ABC9XEP0</accession>
<organism evidence="2 3">
    <name type="scientific">Grus japonensis</name>
    <name type="common">Japanese crane</name>
    <name type="synonym">Red-crowned crane</name>
    <dbReference type="NCBI Taxonomy" id="30415"/>
    <lineage>
        <taxon>Eukaryota</taxon>
        <taxon>Metazoa</taxon>
        <taxon>Chordata</taxon>
        <taxon>Craniata</taxon>
        <taxon>Vertebrata</taxon>
        <taxon>Euteleostomi</taxon>
        <taxon>Archelosauria</taxon>
        <taxon>Archosauria</taxon>
        <taxon>Dinosauria</taxon>
        <taxon>Saurischia</taxon>
        <taxon>Theropoda</taxon>
        <taxon>Coelurosauria</taxon>
        <taxon>Aves</taxon>
        <taxon>Neognathae</taxon>
        <taxon>Neoaves</taxon>
        <taxon>Gruiformes</taxon>
        <taxon>Gruidae</taxon>
        <taxon>Grus</taxon>
    </lineage>
</organism>
<comment type="caution">
    <text evidence="2">The sequence shown here is derived from an EMBL/GenBank/DDBJ whole genome shotgun (WGS) entry which is preliminary data.</text>
</comment>
<dbReference type="EMBL" id="BAAFJT010000014">
    <property type="protein sequence ID" value="GAB0196145.1"/>
    <property type="molecule type" value="Genomic_DNA"/>
</dbReference>
<name>A0ABC9XEP0_GRUJA</name>
<feature type="compositionally biased region" description="Basic and acidic residues" evidence="1">
    <location>
        <begin position="141"/>
        <end position="163"/>
    </location>
</feature>
<proteinExistence type="predicted"/>
<feature type="region of interest" description="Disordered" evidence="1">
    <location>
        <begin position="141"/>
        <end position="165"/>
    </location>
</feature>
<feature type="compositionally biased region" description="Basic residues" evidence="1">
    <location>
        <begin position="1"/>
        <end position="10"/>
    </location>
</feature>
<gene>
    <name evidence="2" type="ORF">GRJ2_002079800</name>
</gene>
<feature type="compositionally biased region" description="Basic and acidic residues" evidence="1">
    <location>
        <begin position="96"/>
        <end position="107"/>
    </location>
</feature>
<protein>
    <submittedName>
        <fullName evidence="2">Uncharacterized protein</fullName>
    </submittedName>
</protein>
<feature type="region of interest" description="Disordered" evidence="1">
    <location>
        <begin position="83"/>
        <end position="107"/>
    </location>
</feature>
<evidence type="ECO:0000313" key="3">
    <source>
        <dbReference type="Proteomes" id="UP001623348"/>
    </source>
</evidence>
<dbReference type="Proteomes" id="UP001623348">
    <property type="component" value="Unassembled WGS sequence"/>
</dbReference>